<evidence type="ECO:0000256" key="2">
    <source>
        <dbReference type="ARBA" id="ARBA00022723"/>
    </source>
</evidence>
<dbReference type="PROSITE" id="PS50994">
    <property type="entry name" value="INTEGRASE"/>
    <property type="match status" value="1"/>
</dbReference>
<evidence type="ECO:0000256" key="1">
    <source>
        <dbReference type="ARBA" id="ARBA00022670"/>
    </source>
</evidence>
<dbReference type="Pfam" id="PF13976">
    <property type="entry name" value="gag_pre-integrs"/>
    <property type="match status" value="1"/>
</dbReference>
<reference evidence="10" key="1">
    <citation type="journal article" date="2005" name="BMC Biol.">
        <title>The sequence of rice chromosomes 11 and 12, rich in disease resistance genes and recent gene duplications.</title>
        <authorList>
            <consortium name="The rice chromosomes 11 and 12 sequencing consortia"/>
        </authorList>
    </citation>
    <scope>NUCLEOTIDE SEQUENCE [LARGE SCALE GENOMIC DNA]</scope>
</reference>
<evidence type="ECO:0000259" key="9">
    <source>
        <dbReference type="PROSITE" id="PS50994"/>
    </source>
</evidence>
<dbReference type="InterPro" id="IPR001584">
    <property type="entry name" value="Integrase_cat-core"/>
</dbReference>
<keyword evidence="5" id="KW-0863">Zinc-finger</keyword>
<dbReference type="GO" id="GO:0004190">
    <property type="term" value="F:aspartic-type endopeptidase activity"/>
    <property type="evidence" value="ECO:0007669"/>
    <property type="project" value="UniProtKB-KW"/>
</dbReference>
<evidence type="ECO:0000259" key="8">
    <source>
        <dbReference type="PROSITE" id="PS50158"/>
    </source>
</evidence>
<dbReference type="CDD" id="cd09272">
    <property type="entry name" value="RNase_HI_RT_Ty1"/>
    <property type="match status" value="1"/>
</dbReference>
<organism evidence="10">
    <name type="scientific">Oryza sativa subsp. japonica</name>
    <name type="common">Rice</name>
    <dbReference type="NCBI Taxonomy" id="39947"/>
    <lineage>
        <taxon>Eukaryota</taxon>
        <taxon>Viridiplantae</taxon>
        <taxon>Streptophyta</taxon>
        <taxon>Embryophyta</taxon>
        <taxon>Tracheophyta</taxon>
        <taxon>Spermatophyta</taxon>
        <taxon>Magnoliopsida</taxon>
        <taxon>Liliopsida</taxon>
        <taxon>Poales</taxon>
        <taxon>Poaceae</taxon>
        <taxon>BOP clade</taxon>
        <taxon>Oryzoideae</taxon>
        <taxon>Oryzeae</taxon>
        <taxon>Oryzinae</taxon>
        <taxon>Oryza</taxon>
        <taxon>Oryza sativa</taxon>
    </lineage>
</organism>
<keyword evidence="3" id="KW-0064">Aspartyl protease</keyword>
<dbReference type="PROSITE" id="PS50158">
    <property type="entry name" value="ZF_CCHC"/>
    <property type="match status" value="1"/>
</dbReference>
<feature type="region of interest" description="Disordered" evidence="7">
    <location>
        <begin position="237"/>
        <end position="262"/>
    </location>
</feature>
<dbReference type="Gene3D" id="4.10.60.10">
    <property type="entry name" value="Zinc finger, CCHC-type"/>
    <property type="match status" value="1"/>
</dbReference>
<dbReference type="InterPro" id="IPR025724">
    <property type="entry name" value="GAG-pre-integrase_dom"/>
</dbReference>
<feature type="domain" description="CCHC-type" evidence="8">
    <location>
        <begin position="298"/>
        <end position="313"/>
    </location>
</feature>
<keyword evidence="5" id="KW-0862">Zinc</keyword>
<keyword evidence="2" id="KW-0479">Metal-binding</keyword>
<feature type="domain" description="Integrase catalytic" evidence="9">
    <location>
        <begin position="826"/>
        <end position="992"/>
    </location>
</feature>
<dbReference type="InterPro" id="IPR043502">
    <property type="entry name" value="DNA/RNA_pol_sf"/>
</dbReference>
<dbReference type="GO" id="GO:0003676">
    <property type="term" value="F:nucleic acid binding"/>
    <property type="evidence" value="ECO:0007669"/>
    <property type="project" value="InterPro"/>
</dbReference>
<evidence type="ECO:0000256" key="3">
    <source>
        <dbReference type="ARBA" id="ARBA00022750"/>
    </source>
</evidence>
<feature type="coiled-coil region" evidence="6">
    <location>
        <begin position="443"/>
        <end position="526"/>
    </location>
</feature>
<feature type="region of interest" description="Disordered" evidence="7">
    <location>
        <begin position="992"/>
        <end position="1054"/>
    </location>
</feature>
<evidence type="ECO:0000256" key="4">
    <source>
        <dbReference type="ARBA" id="ARBA00022801"/>
    </source>
</evidence>
<name>Q2QRV1_ORYSJ</name>
<feature type="region of interest" description="Disordered" evidence="7">
    <location>
        <begin position="1560"/>
        <end position="1586"/>
    </location>
</feature>
<keyword evidence="1" id="KW-0645">Protease</keyword>
<dbReference type="PANTHER" id="PTHR42648">
    <property type="entry name" value="TRANSPOSASE, PUTATIVE-RELATED"/>
    <property type="match status" value="1"/>
</dbReference>
<feature type="compositionally biased region" description="Acidic residues" evidence="7">
    <location>
        <begin position="253"/>
        <end position="262"/>
    </location>
</feature>
<dbReference type="InterPro" id="IPR013103">
    <property type="entry name" value="RVT_2"/>
</dbReference>
<accession>Q2QRV1</accession>
<dbReference type="Pfam" id="PF00098">
    <property type="entry name" value="zf-CCHC"/>
    <property type="match status" value="1"/>
</dbReference>
<evidence type="ECO:0000256" key="7">
    <source>
        <dbReference type="SAM" id="MobiDB-lite"/>
    </source>
</evidence>
<evidence type="ECO:0000256" key="5">
    <source>
        <dbReference type="PROSITE-ProRule" id="PRU00047"/>
    </source>
</evidence>
<feature type="region of interest" description="Disordered" evidence="7">
    <location>
        <begin position="1"/>
        <end position="25"/>
    </location>
</feature>
<dbReference type="SMART" id="SM00343">
    <property type="entry name" value="ZnF_C2HC"/>
    <property type="match status" value="1"/>
</dbReference>
<evidence type="ECO:0000313" key="10">
    <source>
        <dbReference type="EMBL" id="ABA98062.2"/>
    </source>
</evidence>
<keyword evidence="4" id="KW-0378">Hydrolase</keyword>
<feature type="compositionally biased region" description="Low complexity" evidence="7">
    <location>
        <begin position="1488"/>
        <end position="1497"/>
    </location>
</feature>
<dbReference type="InterPro" id="IPR054722">
    <property type="entry name" value="PolX-like_BBD"/>
</dbReference>
<dbReference type="SUPFAM" id="SSF57756">
    <property type="entry name" value="Retrovirus zinc finger-like domains"/>
    <property type="match status" value="1"/>
</dbReference>
<feature type="region of interest" description="Disordered" evidence="7">
    <location>
        <begin position="1847"/>
        <end position="1932"/>
    </location>
</feature>
<feature type="compositionally biased region" description="Low complexity" evidence="7">
    <location>
        <begin position="1803"/>
        <end position="1815"/>
    </location>
</feature>
<feature type="compositionally biased region" description="Basic and acidic residues" evidence="7">
    <location>
        <begin position="1"/>
        <end position="13"/>
    </location>
</feature>
<dbReference type="EMBL" id="DP000011">
    <property type="protein sequence ID" value="ABA98062.2"/>
    <property type="molecule type" value="Genomic_DNA"/>
</dbReference>
<feature type="compositionally biased region" description="Acidic residues" evidence="7">
    <location>
        <begin position="1888"/>
        <end position="1899"/>
    </location>
</feature>
<dbReference type="InterPro" id="IPR001878">
    <property type="entry name" value="Znf_CCHC"/>
</dbReference>
<dbReference type="GO" id="GO:0008270">
    <property type="term" value="F:zinc ion binding"/>
    <property type="evidence" value="ECO:0007669"/>
    <property type="project" value="UniProtKB-KW"/>
</dbReference>
<feature type="compositionally biased region" description="Low complexity" evidence="7">
    <location>
        <begin position="1511"/>
        <end position="1521"/>
    </location>
</feature>
<dbReference type="Pfam" id="PF07727">
    <property type="entry name" value="RVT_2"/>
    <property type="match status" value="1"/>
</dbReference>
<dbReference type="Pfam" id="PF14223">
    <property type="entry name" value="Retrotran_gag_2"/>
    <property type="match status" value="1"/>
</dbReference>
<proteinExistence type="predicted"/>
<feature type="compositionally biased region" description="Basic and acidic residues" evidence="7">
    <location>
        <begin position="349"/>
        <end position="362"/>
    </location>
</feature>
<dbReference type="InterPro" id="IPR039537">
    <property type="entry name" value="Retrotran_Ty1/copia-like"/>
</dbReference>
<dbReference type="InterPro" id="IPR012337">
    <property type="entry name" value="RNaseH-like_sf"/>
</dbReference>
<dbReference type="SUPFAM" id="SSF53098">
    <property type="entry name" value="Ribonuclease H-like"/>
    <property type="match status" value="1"/>
</dbReference>
<dbReference type="InterPro" id="IPR036397">
    <property type="entry name" value="RNaseH_sf"/>
</dbReference>
<dbReference type="Pfam" id="PF00665">
    <property type="entry name" value="rve"/>
    <property type="match status" value="1"/>
</dbReference>
<feature type="region of interest" description="Disordered" evidence="7">
    <location>
        <begin position="337"/>
        <end position="363"/>
    </location>
</feature>
<dbReference type="GO" id="GO:0006508">
    <property type="term" value="P:proteolysis"/>
    <property type="evidence" value="ECO:0007669"/>
    <property type="project" value="UniProtKB-KW"/>
</dbReference>
<feature type="region of interest" description="Disordered" evidence="7">
    <location>
        <begin position="1447"/>
        <end position="1543"/>
    </location>
</feature>
<gene>
    <name evidence="10" type="ordered locus">LOC_Os12g26310</name>
</gene>
<feature type="region of interest" description="Disordered" evidence="7">
    <location>
        <begin position="1801"/>
        <end position="1826"/>
    </location>
</feature>
<feature type="compositionally biased region" description="Low complexity" evidence="7">
    <location>
        <begin position="1002"/>
        <end position="1016"/>
    </location>
</feature>
<dbReference type="GO" id="GO:0015074">
    <property type="term" value="P:DNA integration"/>
    <property type="evidence" value="ECO:0007669"/>
    <property type="project" value="InterPro"/>
</dbReference>
<dbReference type="Gene3D" id="3.30.420.10">
    <property type="entry name" value="Ribonuclease H-like superfamily/Ribonuclease H"/>
    <property type="match status" value="1"/>
</dbReference>
<feature type="compositionally biased region" description="Basic and acidic residues" evidence="7">
    <location>
        <begin position="1851"/>
        <end position="1864"/>
    </location>
</feature>
<dbReference type="Pfam" id="PF22936">
    <property type="entry name" value="Pol_BBD"/>
    <property type="match status" value="1"/>
</dbReference>
<evidence type="ECO:0000256" key="6">
    <source>
        <dbReference type="SAM" id="Coils"/>
    </source>
</evidence>
<reference evidence="10" key="2">
    <citation type="submission" date="2005-04" db="EMBL/GenBank/DDBJ databases">
        <authorList>
            <person name="Buell C.R."/>
            <person name="Wing R.A."/>
            <person name="McCombie W.A."/>
            <person name="Ouyang S."/>
        </authorList>
    </citation>
    <scope>NUCLEOTIDE SEQUENCE</scope>
</reference>
<dbReference type="InterPro" id="IPR036875">
    <property type="entry name" value="Znf_CCHC_sf"/>
</dbReference>
<keyword evidence="6" id="KW-0175">Coiled coil</keyword>
<reference evidence="10" key="3">
    <citation type="submission" date="2006-01" db="EMBL/GenBank/DDBJ databases">
        <authorList>
            <person name="Buell R."/>
        </authorList>
    </citation>
    <scope>NUCLEOTIDE SEQUENCE</scope>
</reference>
<dbReference type="PANTHER" id="PTHR42648:SF21">
    <property type="entry name" value="CYSTEINE-RICH RLK (RECEPTOR-LIKE PROTEIN KINASE) 8"/>
    <property type="match status" value="1"/>
</dbReference>
<dbReference type="SUPFAM" id="SSF56672">
    <property type="entry name" value="DNA/RNA polymerases"/>
    <property type="match status" value="1"/>
</dbReference>
<protein>
    <submittedName>
        <fullName evidence="10">Retrotransposon protein, putative, Ty1-copia subclass</fullName>
    </submittedName>
</protein>
<sequence>MSDLGGKDGKIGNEDGASSKGTPSPKVATIPFDYSKLTIPSHNFVSVPSGRAPQFDGTHYAAWKHKMKLHIISLHPSIWKVVCTGIDVPYEDMELTSEQEQLIHHNAQASNAILSALSPEEFNKVDGLEEAKEIWDTLQLAHEGSPAVREAKIELLEGRLGRFVMDDKETPQEMYDRMMILVNKIKELGSEDMTNHFVVKRFLRAFGLRNPTLVSMIWERKDFKRLTPSDILGRIVSHEMQEEEAREAKQEEESSGEESEDEEMAFIVKRFKHFLRKSGYGKGRKDDDKGKRQSKIACFNCGEFGHFIADCPKSNEAKAKGGKKKPERAHVAEAHMAEVWSSGDEEDPEVKPKPKSKDKVEGEGGVATVAFKSSSSSKERLFNNLSDDDNDSYHYSCFMAQGRKVMTQKPSHTSLDVYSSNEESDNELDDVLKSFSKPAMQHLAKLMRALDSKEQLLERQEELLILEKKRNLALEESLAKECAKNEQLANELNLANGSLASLRDVNETLQEKFACLDKSHKDLEVQFDTLWNSTSQPNVVIHTILYKTITAHPNKDGHGLGFSDGSPVSKRVMVNGKECLMFVREEKAPQASEVTSLVNSQGPGTSGQTSQNLWVGVSVSQKFPPGSSGRFARKFRANGRAQDMTGSSGHNARRFRQNGLYYDSYAYSSGGSSWVVDSGCTNHITGERSMFTSLDEENGTRENIVFGDDGKGKLGYNYLFTDEDVTVFRRDDSSVAFIGKLKGDLYLVDFDVNRVNPEACLIAKSSMGWLWHRRLAHVGMRNLATLLKGEHILGLTNVTFEKDRVCSACQAGKQVGNPHPIKNIMTTTCPLELLHMDLFGPVAYISIGGNKYGFVIVDDFSRFTWVYFLHDKSEAQDVFKRFAKQAQNVYDLTIKRVRSDNGGEFKNTQVEEFLDEVEIKHEFSAPYDPPQNGIVERKNRTLIEAARSMLDEYKTSDIFWAEVGSTACHAINRLYLHKILKKTSYELLSVKTQDDQEDRDQPSSSTSNSPTLSQVSVDPKVPGPDGRNLRTSLGQEVPGPSARKFRAEDSRGVPTAQVDGIDAEGTVEHPDQAQVPSVHHPRIHHTVQRDHPVDNILGDIRKGVTTRSRVANFCQHYSFVSSLEPTRVEDALGDPDWVMAMQEELNNFTHNQVWTFVERPDQNIIDTKWIFRNKQDEHGVVVRNKARLVAQGFTQIEGLDFDETFAPVARLESIRILLAYAAHHDFRLLQMDVKSAFLNRPISELVYVEQPPGFEDPMLPNHVYKLHKALYGLKQAPRAWYECLQDFLLKNGFEIGKADTTLFTKKSKSDLFICQIYFEMSMMGELTFFLGLQVKQAQEGTFISQTKYVKDILKKFGMEDAKPIKTPMPTNGHLDLDDNGKCVDQKGCDFELLGYSDSDYAGCKVDRKSTTGTCQFLGRSLVSWSSKKQNSIALSTAEAKYVAAVSTMPREKRQKASQDVSGDESPPIRFPRGRLGKQKVVEGGSGSGTRTSPRFTRQTSNRPVQIRDVESGQGSDASSSRGRGRGGGRSSGAGRASHDFPVGSCENPVRLYKTIGFDTTPMHHIGRPKRDRLIDPETQPEESQDPRFRTLTQLDWYNSVIMARDNPVVEMKWIDWTYMRKKNNEVFNQAMQVCHNKNLGDILALEYDWNEEVIAQFYATAFFGTTRKGTPYVKWMTEGVRHKISKNAPRTCMGTTHGLHPNYKVLYSIFRWSLLPKVGDATALPSKHAHLLSRMRYNQPPFSVLKLIWYEIANTILEPKRGCIYAPFIMKMIESVTGVFYIKDGRHNPFCPRVPPFSSPVAPRSIPSTSGGPSSSAPPPSSSSSPIKKALQAIFCMCAKTAKKVKKIERRQKEDRREAGKEVSDDSEDEVYVDPFEAYEAARNVAGGDDDEDDVEAAAEDVHTDVDTAAQSDESHLSGDTEIVPSDGDGDE</sequence>